<dbReference type="Proteomes" id="UP000076630">
    <property type="component" value="Unassembled WGS sequence"/>
</dbReference>
<accession>A0A165QTM9</accession>
<keyword evidence="2" id="KW-1185">Reference proteome</keyword>
<gene>
    <name evidence="1" type="ORF">AV926_15420</name>
</gene>
<organism evidence="1 2">
    <name type="scientific">Myroides marinus</name>
    <dbReference type="NCBI Taxonomy" id="703342"/>
    <lineage>
        <taxon>Bacteria</taxon>
        <taxon>Pseudomonadati</taxon>
        <taxon>Bacteroidota</taxon>
        <taxon>Flavobacteriia</taxon>
        <taxon>Flavobacteriales</taxon>
        <taxon>Flavobacteriaceae</taxon>
        <taxon>Myroides</taxon>
    </lineage>
</organism>
<name>A0A165QTM9_9FLAO</name>
<sequence>MKKLLLIGLMFIVANVSVSYGQVLIGTSGVPVEGALLDLRDKDVKADNVSAGKGFLMPRVMLTDLTKLTPLVKAETATNKIEHIGLQVYHIGGSTSSITPGLKIWNGTKWDEIFSSPKGQWIYMPPFPLKMYIDVNQEIDLYAEYRRQINGNAPLWGPNEVTFVITGFDSTAFSTQPTIVKSTSGATYTHTLKFRPALGKLTAASYLNIIIVKN</sequence>
<evidence type="ECO:0000313" key="2">
    <source>
        <dbReference type="Proteomes" id="UP000076630"/>
    </source>
</evidence>
<reference evidence="1 2" key="1">
    <citation type="submission" date="2016-01" db="EMBL/GenBank/DDBJ databases">
        <title>Whole genome sequencing of Myroides marinus L41.</title>
        <authorList>
            <person name="Hong K.W."/>
        </authorList>
    </citation>
    <scope>NUCLEOTIDE SEQUENCE [LARGE SCALE GENOMIC DNA]</scope>
    <source>
        <strain evidence="1 2">L41</strain>
    </source>
</reference>
<proteinExistence type="predicted"/>
<comment type="caution">
    <text evidence="1">The sequence shown here is derived from an EMBL/GenBank/DDBJ whole genome shotgun (WGS) entry which is preliminary data.</text>
</comment>
<dbReference type="EMBL" id="LQNU01000076">
    <property type="protein sequence ID" value="KZE76534.1"/>
    <property type="molecule type" value="Genomic_DNA"/>
</dbReference>
<evidence type="ECO:0000313" key="1">
    <source>
        <dbReference type="EMBL" id="KZE76534.1"/>
    </source>
</evidence>
<dbReference type="OrthoDB" id="1454343at2"/>
<dbReference type="RefSeq" id="WP_038985816.1">
    <property type="nucleotide sequence ID" value="NZ_JACAJU010000009.1"/>
</dbReference>
<dbReference type="AlphaFoldDB" id="A0A165QTM9"/>
<protein>
    <submittedName>
        <fullName evidence="1">Uncharacterized protein</fullName>
    </submittedName>
</protein>